<dbReference type="Proteomes" id="UP000235145">
    <property type="component" value="Unassembled WGS sequence"/>
</dbReference>
<comment type="caution">
    <text evidence="2">The sequence shown here is derived from an EMBL/GenBank/DDBJ whole genome shotgun (WGS) entry which is preliminary data.</text>
</comment>
<feature type="domain" description="Reverse transcriptase Ty1/copia-type" evidence="1">
    <location>
        <begin position="11"/>
        <end position="89"/>
    </location>
</feature>
<evidence type="ECO:0000313" key="2">
    <source>
        <dbReference type="EMBL" id="KAJ0222328.1"/>
    </source>
</evidence>
<keyword evidence="3" id="KW-1185">Reference proteome</keyword>
<proteinExistence type="predicted"/>
<evidence type="ECO:0000313" key="3">
    <source>
        <dbReference type="Proteomes" id="UP000235145"/>
    </source>
</evidence>
<gene>
    <name evidence="2" type="ORF">LSAT_V11C200081410</name>
</gene>
<organism evidence="2 3">
    <name type="scientific">Lactuca sativa</name>
    <name type="common">Garden lettuce</name>
    <dbReference type="NCBI Taxonomy" id="4236"/>
    <lineage>
        <taxon>Eukaryota</taxon>
        <taxon>Viridiplantae</taxon>
        <taxon>Streptophyta</taxon>
        <taxon>Embryophyta</taxon>
        <taxon>Tracheophyta</taxon>
        <taxon>Spermatophyta</taxon>
        <taxon>Magnoliopsida</taxon>
        <taxon>eudicotyledons</taxon>
        <taxon>Gunneridae</taxon>
        <taxon>Pentapetalae</taxon>
        <taxon>asterids</taxon>
        <taxon>campanulids</taxon>
        <taxon>Asterales</taxon>
        <taxon>Asteraceae</taxon>
        <taxon>Cichorioideae</taxon>
        <taxon>Cichorieae</taxon>
        <taxon>Lactucinae</taxon>
        <taxon>Lactuca</taxon>
    </lineage>
</organism>
<accession>A0A9R1WEE0</accession>
<dbReference type="Pfam" id="PF07727">
    <property type="entry name" value="RVT_2"/>
    <property type="match status" value="1"/>
</dbReference>
<dbReference type="EMBL" id="NBSK02000002">
    <property type="protein sequence ID" value="KAJ0222328.1"/>
    <property type="molecule type" value="Genomic_DNA"/>
</dbReference>
<protein>
    <recommendedName>
        <fullName evidence="1">Reverse transcriptase Ty1/copia-type domain-containing protein</fullName>
    </recommendedName>
</protein>
<dbReference type="AlphaFoldDB" id="A0A9R1WEE0"/>
<name>A0A9R1WEE0_LACSA</name>
<sequence length="89" mass="10315">MQKELAEFEHNVWDLVPTPEGVSVVGSRWVYRNKSDEDGVIIRLVVKGYSEKEGIDYDGTFSLVARIEAIRIFLSFDAHKNFKVYQMDM</sequence>
<dbReference type="InterPro" id="IPR013103">
    <property type="entry name" value="RVT_2"/>
</dbReference>
<reference evidence="2 3" key="1">
    <citation type="journal article" date="2017" name="Nat. Commun.">
        <title>Genome assembly with in vitro proximity ligation data and whole-genome triplication in lettuce.</title>
        <authorList>
            <person name="Reyes-Chin-Wo S."/>
            <person name="Wang Z."/>
            <person name="Yang X."/>
            <person name="Kozik A."/>
            <person name="Arikit S."/>
            <person name="Song C."/>
            <person name="Xia L."/>
            <person name="Froenicke L."/>
            <person name="Lavelle D.O."/>
            <person name="Truco M.J."/>
            <person name="Xia R."/>
            <person name="Zhu S."/>
            <person name="Xu C."/>
            <person name="Xu H."/>
            <person name="Xu X."/>
            <person name="Cox K."/>
            <person name="Korf I."/>
            <person name="Meyers B.C."/>
            <person name="Michelmore R.W."/>
        </authorList>
    </citation>
    <scope>NUCLEOTIDE SEQUENCE [LARGE SCALE GENOMIC DNA]</scope>
    <source>
        <strain evidence="3">cv. Salinas</strain>
        <tissue evidence="2">Seedlings</tissue>
    </source>
</reference>
<evidence type="ECO:0000259" key="1">
    <source>
        <dbReference type="Pfam" id="PF07727"/>
    </source>
</evidence>